<sequence length="548" mass="60621">MCQLGSFRFYERSSYHHRLHSFAGSELLSAHQGVRSLSCCSLRRHGGLVAAAHAGTLDHAKRHTTNDPSCSRTARDRTGRKSLRPLLRIRCVRHHGDRRPGAHPEPGPEGLLRVLGVGGGVGGPRLDLHKHVDRDHERGPSDRDGDTDPLHHRRRQRQRDGHGHVHGACPLDRLREEPRDRHGPSRRLDHGGRDVYGRGDQHSHPHDHRGRHHHYIHRAGEAEPAAHRTEETQAWWCLPPHARHERLGERVVERRLVLCSIDNDVHHRLCHGSGVRRCRAVRIRLPVCLRHRAEQQQRGVHHRDRDGDRLQHRLGGGDRGVVVSPDFYRHRVRHRHRRGDERRPGHHGRDGLGHAHVHRGPHDDHGPAQHDHGHRRLNGHALPTACVQPQHFFLQVSDGSLAGQYIYTQGNVYPLYLSTNVAASTGDGSVSFSFRPDDGVLLLDKVGAPVFYDTANPLSGAVTAPGLPALIPVPATELHALAGSGPGCPGASGELSSDESQNGGRNTFLLCNGFLYLSVDGQKGACPGSNEVATLNYVPVVTTSAPPP</sequence>
<feature type="compositionally biased region" description="Basic and acidic residues" evidence="1">
    <location>
        <begin position="360"/>
        <end position="371"/>
    </location>
</feature>
<dbReference type="EMBL" id="JAQQWE010000004">
    <property type="protein sequence ID" value="KAK7957299.1"/>
    <property type="molecule type" value="Genomic_DNA"/>
</dbReference>
<proteinExistence type="predicted"/>
<evidence type="ECO:0000313" key="2">
    <source>
        <dbReference type="EMBL" id="KAK7957299.1"/>
    </source>
</evidence>
<feature type="compositionally biased region" description="Basic and acidic residues" evidence="1">
    <location>
        <begin position="338"/>
        <end position="353"/>
    </location>
</feature>
<dbReference type="RefSeq" id="XP_066702605.1">
    <property type="nucleotide sequence ID" value="XM_066842743.1"/>
</dbReference>
<protein>
    <submittedName>
        <fullName evidence="2">Uncharacterized protein</fullName>
    </submittedName>
</protein>
<feature type="compositionally biased region" description="Basic and acidic residues" evidence="1">
    <location>
        <begin position="172"/>
        <end position="204"/>
    </location>
</feature>
<accession>A0ABR1QL42</accession>
<reference evidence="2 3" key="1">
    <citation type="submission" date="2023-01" db="EMBL/GenBank/DDBJ databases">
        <title>Analysis of 21 Apiospora genomes using comparative genomics revels a genus with tremendous synthesis potential of carbohydrate active enzymes and secondary metabolites.</title>
        <authorList>
            <person name="Sorensen T."/>
        </authorList>
    </citation>
    <scope>NUCLEOTIDE SEQUENCE [LARGE SCALE GENOMIC DNA]</scope>
    <source>
        <strain evidence="2 3">CBS 24483</strain>
    </source>
</reference>
<feature type="region of interest" description="Disordered" evidence="1">
    <location>
        <begin position="333"/>
        <end position="374"/>
    </location>
</feature>
<dbReference type="Proteomes" id="UP001391051">
    <property type="component" value="Unassembled WGS sequence"/>
</dbReference>
<dbReference type="GeneID" id="92075805"/>
<evidence type="ECO:0000313" key="3">
    <source>
        <dbReference type="Proteomes" id="UP001391051"/>
    </source>
</evidence>
<comment type="caution">
    <text evidence="2">The sequence shown here is derived from an EMBL/GenBank/DDBJ whole genome shotgun (WGS) entry which is preliminary data.</text>
</comment>
<feature type="compositionally biased region" description="Basic and acidic residues" evidence="1">
    <location>
        <begin position="126"/>
        <end position="150"/>
    </location>
</feature>
<name>A0ABR1QL42_9PEZI</name>
<organism evidence="2 3">
    <name type="scientific">Apiospora aurea</name>
    <dbReference type="NCBI Taxonomy" id="335848"/>
    <lineage>
        <taxon>Eukaryota</taxon>
        <taxon>Fungi</taxon>
        <taxon>Dikarya</taxon>
        <taxon>Ascomycota</taxon>
        <taxon>Pezizomycotina</taxon>
        <taxon>Sordariomycetes</taxon>
        <taxon>Xylariomycetidae</taxon>
        <taxon>Amphisphaeriales</taxon>
        <taxon>Apiosporaceae</taxon>
        <taxon>Apiospora</taxon>
    </lineage>
</organism>
<evidence type="ECO:0000256" key="1">
    <source>
        <dbReference type="SAM" id="MobiDB-lite"/>
    </source>
</evidence>
<keyword evidence="3" id="KW-1185">Reference proteome</keyword>
<feature type="region of interest" description="Disordered" evidence="1">
    <location>
        <begin position="60"/>
        <end position="211"/>
    </location>
</feature>
<gene>
    <name evidence="2" type="ORF">PG986_006521</name>
</gene>